<comment type="caution">
    <text evidence="12">The sequence shown here is derived from an EMBL/GenBank/DDBJ whole genome shotgun (WGS) entry which is preliminary data.</text>
</comment>
<evidence type="ECO:0000256" key="4">
    <source>
        <dbReference type="ARBA" id="ARBA00022723"/>
    </source>
</evidence>
<feature type="transmembrane region" description="Helical" evidence="9">
    <location>
        <begin position="437"/>
        <end position="457"/>
    </location>
</feature>
<sequence>MLVKRADRSMRAPGAAVRRFGQLRALLAAIVLVAVCFCTAPGALAHAYVVKSSPAANQVLTAAPHEVKVWFDEPVQPVFDALVVLDQRGRRVDRHDARLDPHNHALLVCTLADGLGPGTYTVDWRVISDDGHPVQGVIPFAVGAGRPAARSVITQSYLPAWPAVADRWAELIAMAVWFGLCPFWRFVLPPDVRKQAWTVRRVQGWLRGAWLVLAAAVLFSLPLEVTISAGVGWGDALEPGLLHTVLAQTRFGQVWLMQALLVLVLLPITALWGFAAEAACWSGWLLSAGLLATRTAVSHAAASFHPVLSMALDLVHLAAASVWVGGLAGMMGVAGASWRASMRRFTPWAAAAVAALVATGLYAARANVPTAYAFTHTAYGWTLAVKITLVAAMVGLGFWHWLHARTAVAERPGVATERSGVTTDQAPNRRRGRAKTLLAELLLGVVVLGVTSVLTNLPPAASDPGPVYTTQVLPGGIRATLTITPNRVGVNRFTVALTAPSGRPASGIAEVTLSFRCLTMDMGVDTVRLRRVAPGQYQTTGMYLTMAGPWLVHLHVLTAALADLNADVRMDVGSP</sequence>
<protein>
    <submittedName>
        <fullName evidence="12">Copper transport protein YcnJ</fullName>
    </submittedName>
</protein>
<feature type="transmembrane region" description="Helical" evidence="9">
    <location>
        <begin position="314"/>
        <end position="333"/>
    </location>
</feature>
<dbReference type="Pfam" id="PF05425">
    <property type="entry name" value="CopD"/>
    <property type="match status" value="1"/>
</dbReference>
<evidence type="ECO:0000256" key="7">
    <source>
        <dbReference type="ARBA" id="ARBA00023008"/>
    </source>
</evidence>
<feature type="domain" description="CopC" evidence="10">
    <location>
        <begin position="46"/>
        <end position="142"/>
    </location>
</feature>
<evidence type="ECO:0000313" key="13">
    <source>
        <dbReference type="Proteomes" id="UP000637695"/>
    </source>
</evidence>
<dbReference type="InterPro" id="IPR008457">
    <property type="entry name" value="Cu-R_CopD_dom"/>
</dbReference>
<comment type="subcellular location">
    <subcellularLocation>
        <location evidence="1">Cell membrane</location>
        <topology evidence="1">Multi-pass membrane protein</topology>
    </subcellularLocation>
</comment>
<dbReference type="GO" id="GO:0046688">
    <property type="term" value="P:response to copper ion"/>
    <property type="evidence" value="ECO:0007669"/>
    <property type="project" value="InterPro"/>
</dbReference>
<dbReference type="EMBL" id="BMOY01000001">
    <property type="protein sequence ID" value="GGI95282.1"/>
    <property type="molecule type" value="Genomic_DNA"/>
</dbReference>
<organism evidence="12 13">
    <name type="scientific">Alicyclobacillus cellulosilyticus</name>
    <dbReference type="NCBI Taxonomy" id="1003997"/>
    <lineage>
        <taxon>Bacteria</taxon>
        <taxon>Bacillati</taxon>
        <taxon>Bacillota</taxon>
        <taxon>Bacilli</taxon>
        <taxon>Bacillales</taxon>
        <taxon>Alicyclobacillaceae</taxon>
        <taxon>Alicyclobacillus</taxon>
    </lineage>
</organism>
<keyword evidence="2" id="KW-1003">Cell membrane</keyword>
<dbReference type="PANTHER" id="PTHR34820:SF4">
    <property type="entry name" value="INNER MEMBRANE PROTEIN YEBZ"/>
    <property type="match status" value="1"/>
</dbReference>
<dbReference type="GO" id="GO:0005507">
    <property type="term" value="F:copper ion binding"/>
    <property type="evidence" value="ECO:0007669"/>
    <property type="project" value="InterPro"/>
</dbReference>
<dbReference type="GO" id="GO:0042597">
    <property type="term" value="C:periplasmic space"/>
    <property type="evidence" value="ECO:0007669"/>
    <property type="project" value="InterPro"/>
</dbReference>
<keyword evidence="4" id="KW-0479">Metal-binding</keyword>
<dbReference type="SUPFAM" id="SSF81296">
    <property type="entry name" value="E set domains"/>
    <property type="match status" value="1"/>
</dbReference>
<feature type="transmembrane region" description="Helical" evidence="9">
    <location>
        <begin position="254"/>
        <end position="274"/>
    </location>
</feature>
<evidence type="ECO:0000256" key="1">
    <source>
        <dbReference type="ARBA" id="ARBA00004651"/>
    </source>
</evidence>
<evidence type="ECO:0000256" key="9">
    <source>
        <dbReference type="SAM" id="Phobius"/>
    </source>
</evidence>
<feature type="transmembrane region" description="Helical" evidence="9">
    <location>
        <begin position="168"/>
        <end position="188"/>
    </location>
</feature>
<feature type="transmembrane region" description="Helical" evidence="9">
    <location>
        <begin position="281"/>
        <end position="302"/>
    </location>
</feature>
<keyword evidence="6 9" id="KW-1133">Transmembrane helix</keyword>
<evidence type="ECO:0000256" key="5">
    <source>
        <dbReference type="ARBA" id="ARBA00022729"/>
    </source>
</evidence>
<dbReference type="AlphaFoldDB" id="A0A917NG84"/>
<reference evidence="12" key="2">
    <citation type="submission" date="2020-09" db="EMBL/GenBank/DDBJ databases">
        <authorList>
            <person name="Sun Q."/>
            <person name="Ohkuma M."/>
        </authorList>
    </citation>
    <scope>NUCLEOTIDE SEQUENCE</scope>
    <source>
        <strain evidence="12">JCM 18487</strain>
    </source>
</reference>
<evidence type="ECO:0000313" key="12">
    <source>
        <dbReference type="EMBL" id="GGI95282.1"/>
    </source>
</evidence>
<feature type="transmembrane region" description="Helical" evidence="9">
    <location>
        <begin position="209"/>
        <end position="234"/>
    </location>
</feature>
<keyword evidence="3 9" id="KW-0812">Transmembrane</keyword>
<dbReference type="Pfam" id="PF04234">
    <property type="entry name" value="CopC"/>
    <property type="match status" value="1"/>
</dbReference>
<feature type="transmembrane region" description="Helical" evidence="9">
    <location>
        <begin position="383"/>
        <end position="402"/>
    </location>
</feature>
<evidence type="ECO:0000256" key="2">
    <source>
        <dbReference type="ARBA" id="ARBA00022475"/>
    </source>
</evidence>
<feature type="domain" description="Copper resistance protein D" evidence="11">
    <location>
        <begin position="340"/>
        <end position="454"/>
    </location>
</feature>
<dbReference type="Proteomes" id="UP000637695">
    <property type="component" value="Unassembled WGS sequence"/>
</dbReference>
<dbReference type="InterPro" id="IPR014756">
    <property type="entry name" value="Ig_E-set"/>
</dbReference>
<keyword evidence="5" id="KW-0732">Signal</keyword>
<feature type="transmembrane region" description="Helical" evidence="9">
    <location>
        <begin position="345"/>
        <end position="363"/>
    </location>
</feature>
<keyword evidence="7" id="KW-0186">Copper</keyword>
<evidence type="ECO:0000256" key="8">
    <source>
        <dbReference type="ARBA" id="ARBA00023136"/>
    </source>
</evidence>
<keyword evidence="8 9" id="KW-0472">Membrane</keyword>
<evidence type="ECO:0000259" key="10">
    <source>
        <dbReference type="Pfam" id="PF04234"/>
    </source>
</evidence>
<dbReference type="InterPro" id="IPR007348">
    <property type="entry name" value="CopC_dom"/>
</dbReference>
<dbReference type="InterPro" id="IPR014755">
    <property type="entry name" value="Cu-Rt/internalin_Ig-like"/>
</dbReference>
<gene>
    <name evidence="12" type="primary">ycnJ</name>
    <name evidence="12" type="ORF">GCM10010885_01100</name>
</gene>
<dbReference type="InterPro" id="IPR032694">
    <property type="entry name" value="CopC/D"/>
</dbReference>
<dbReference type="GO" id="GO:0005886">
    <property type="term" value="C:plasma membrane"/>
    <property type="evidence" value="ECO:0007669"/>
    <property type="project" value="UniProtKB-SubCell"/>
</dbReference>
<dbReference type="PANTHER" id="PTHR34820">
    <property type="entry name" value="INNER MEMBRANE PROTEIN YEBZ"/>
    <property type="match status" value="1"/>
</dbReference>
<keyword evidence="13" id="KW-1185">Reference proteome</keyword>
<dbReference type="Gene3D" id="2.60.40.1220">
    <property type="match status" value="1"/>
</dbReference>
<dbReference type="GO" id="GO:0006825">
    <property type="term" value="P:copper ion transport"/>
    <property type="evidence" value="ECO:0007669"/>
    <property type="project" value="InterPro"/>
</dbReference>
<proteinExistence type="predicted"/>
<evidence type="ECO:0000256" key="3">
    <source>
        <dbReference type="ARBA" id="ARBA00022692"/>
    </source>
</evidence>
<accession>A0A917NG84</accession>
<name>A0A917NG84_9BACL</name>
<reference evidence="12" key="1">
    <citation type="journal article" date="2014" name="Int. J. Syst. Evol. Microbiol.">
        <title>Complete genome sequence of Corynebacterium casei LMG S-19264T (=DSM 44701T), isolated from a smear-ripened cheese.</title>
        <authorList>
            <consortium name="US DOE Joint Genome Institute (JGI-PGF)"/>
            <person name="Walter F."/>
            <person name="Albersmeier A."/>
            <person name="Kalinowski J."/>
            <person name="Ruckert C."/>
        </authorList>
    </citation>
    <scope>NUCLEOTIDE SEQUENCE</scope>
    <source>
        <strain evidence="12">JCM 18487</strain>
    </source>
</reference>
<evidence type="ECO:0000256" key="6">
    <source>
        <dbReference type="ARBA" id="ARBA00022989"/>
    </source>
</evidence>
<evidence type="ECO:0000259" key="11">
    <source>
        <dbReference type="Pfam" id="PF05425"/>
    </source>
</evidence>